<organism evidence="1 2">
    <name type="scientific">Panagrolaimus sp. ES5</name>
    <dbReference type="NCBI Taxonomy" id="591445"/>
    <lineage>
        <taxon>Eukaryota</taxon>
        <taxon>Metazoa</taxon>
        <taxon>Ecdysozoa</taxon>
        <taxon>Nematoda</taxon>
        <taxon>Chromadorea</taxon>
        <taxon>Rhabditida</taxon>
        <taxon>Tylenchina</taxon>
        <taxon>Panagrolaimomorpha</taxon>
        <taxon>Panagrolaimoidea</taxon>
        <taxon>Panagrolaimidae</taxon>
        <taxon>Panagrolaimus</taxon>
    </lineage>
</organism>
<proteinExistence type="predicted"/>
<evidence type="ECO:0000313" key="2">
    <source>
        <dbReference type="WBParaSite" id="ES5_v2.g14794.t1"/>
    </source>
</evidence>
<evidence type="ECO:0000313" key="1">
    <source>
        <dbReference type="Proteomes" id="UP000887579"/>
    </source>
</evidence>
<reference evidence="2" key="1">
    <citation type="submission" date="2022-11" db="UniProtKB">
        <authorList>
            <consortium name="WormBaseParasite"/>
        </authorList>
    </citation>
    <scope>IDENTIFICATION</scope>
</reference>
<sequence>MRQFIILFLFIFSVKALGNSHDDPLIETKDGPKTSHDLIKEIKEEHSKGIGASPLPSPDIVPSDAVKVAGVPSETNAGRPIVLDKPNVVPTTVPEKSGLPSENVAPANSKAEKIALAPSGITDTKLPEKRIRRSPDSSSSESHEIHTGVVAPAVLNPGLPTLSIAPNPPAGLGAGLRKRRDASKSSESDESDKDVKSDAFTRKVPTESVVVAKKEEGKDSIKVGSATKVESIAVTGSPEKENLPTIPTRIRRDNSKSSEEEKDSAFTTKVPIESVAVAKKKPGEDKAEIATATKVENVAVSGDPNEKNLPTVSPNRVRREADKSSEEKKEDTIVAAKVPTEEIAVAYKKAGEDTKIVTATKSSIVAVAEESRVRRHSEPNSKSNESGEEESAQSPSSPVINKDEIKEAAVAKIKPGESEPEIVAVATAPIHREEGSRVRRDEKRIHKAGPNESDMAAGDPVKLEAKPKSRARRYA</sequence>
<protein>
    <submittedName>
        <fullName evidence="2">Uncharacterized protein</fullName>
    </submittedName>
</protein>
<name>A0AC34FC83_9BILA</name>
<accession>A0AC34FC83</accession>
<dbReference type="Proteomes" id="UP000887579">
    <property type="component" value="Unplaced"/>
</dbReference>
<dbReference type="WBParaSite" id="ES5_v2.g14794.t1">
    <property type="protein sequence ID" value="ES5_v2.g14794.t1"/>
    <property type="gene ID" value="ES5_v2.g14794"/>
</dbReference>